<evidence type="ECO:0000313" key="2">
    <source>
        <dbReference type="Proteomes" id="UP001221189"/>
    </source>
</evidence>
<accession>A0ABT5KG25</accession>
<proteinExistence type="predicted"/>
<comment type="caution">
    <text evidence="1">The sequence shown here is derived from an EMBL/GenBank/DDBJ whole genome shotgun (WGS) entry which is preliminary data.</text>
</comment>
<sequence length="301" mass="33238">MSLRPQASSARTISRRTVLVEAGLCALAVGAPIIGSAAPQQPQPQPQAPTELVLRVPDPHDYEPGAVGSFYVNALLLALSKTAKGKESVRLSHFPGGVPRARLRLMLERGEIDLLWSSSTAQRESAFEPVRFNLLKGINEQRFLLIRKQDAAKLSQVQSLEHLREFRVGAGEHWSDASILRTNGFQVVTATSHDGLFKMLAAGRFDFIARAINEIEADLLQHPELDLAVVDGLLLQYKQPIYFFLTKGNVALAERIRQGLEMAKADGSFDKLFFTVPALKSSWDTLSKSKTRVFKLQAHEG</sequence>
<evidence type="ECO:0000313" key="1">
    <source>
        <dbReference type="EMBL" id="MDC8772853.1"/>
    </source>
</evidence>
<dbReference type="InterPro" id="IPR006311">
    <property type="entry name" value="TAT_signal"/>
</dbReference>
<dbReference type="Proteomes" id="UP001221189">
    <property type="component" value="Unassembled WGS sequence"/>
</dbReference>
<dbReference type="PROSITE" id="PS51318">
    <property type="entry name" value="TAT"/>
    <property type="match status" value="1"/>
</dbReference>
<dbReference type="RefSeq" id="WP_273601011.1">
    <property type="nucleotide sequence ID" value="NZ_JAQQXT010000008.1"/>
</dbReference>
<protein>
    <submittedName>
        <fullName evidence="1">Transporter substrate-binding domain-containing protein</fullName>
    </submittedName>
</protein>
<gene>
    <name evidence="1" type="ORF">PRZ03_14810</name>
</gene>
<organism evidence="1 2">
    <name type="scientific">Roseateles albus</name>
    <dbReference type="NCBI Taxonomy" id="2987525"/>
    <lineage>
        <taxon>Bacteria</taxon>
        <taxon>Pseudomonadati</taxon>
        <taxon>Pseudomonadota</taxon>
        <taxon>Betaproteobacteria</taxon>
        <taxon>Burkholderiales</taxon>
        <taxon>Sphaerotilaceae</taxon>
        <taxon>Roseateles</taxon>
    </lineage>
</organism>
<reference evidence="1 2" key="1">
    <citation type="submission" date="2022-10" db="EMBL/GenBank/DDBJ databases">
        <title>Paucibacter sp. hw1 Genome sequencing.</title>
        <authorList>
            <person name="Park S."/>
        </authorList>
    </citation>
    <scope>NUCLEOTIDE SEQUENCE [LARGE SCALE GENOMIC DNA]</scope>
    <source>
        <strain evidence="2">hw1</strain>
    </source>
</reference>
<dbReference type="Gene3D" id="3.40.190.10">
    <property type="entry name" value="Periplasmic binding protein-like II"/>
    <property type="match status" value="2"/>
</dbReference>
<keyword evidence="2" id="KW-1185">Reference proteome</keyword>
<dbReference type="SUPFAM" id="SSF53850">
    <property type="entry name" value="Periplasmic binding protein-like II"/>
    <property type="match status" value="1"/>
</dbReference>
<dbReference type="EMBL" id="JAQQXT010000008">
    <property type="protein sequence ID" value="MDC8772853.1"/>
    <property type="molecule type" value="Genomic_DNA"/>
</dbReference>
<name>A0ABT5KG25_9BURK</name>